<accession>A0A562MEE5</accession>
<organism evidence="1 2">
    <name type="scientific">Mesorhizobium tianshanense</name>
    <dbReference type="NCBI Taxonomy" id="39844"/>
    <lineage>
        <taxon>Bacteria</taxon>
        <taxon>Pseudomonadati</taxon>
        <taxon>Pseudomonadota</taxon>
        <taxon>Alphaproteobacteria</taxon>
        <taxon>Hyphomicrobiales</taxon>
        <taxon>Phyllobacteriaceae</taxon>
        <taxon>Mesorhizobium</taxon>
    </lineage>
</organism>
<evidence type="ECO:0000313" key="1">
    <source>
        <dbReference type="EMBL" id="TWI18242.1"/>
    </source>
</evidence>
<gene>
    <name evidence="1" type="ORF">IQ26_07348</name>
</gene>
<dbReference type="EMBL" id="VLKT01000095">
    <property type="protein sequence ID" value="TWI18242.1"/>
    <property type="molecule type" value="Genomic_DNA"/>
</dbReference>
<evidence type="ECO:0000313" key="2">
    <source>
        <dbReference type="Proteomes" id="UP000317122"/>
    </source>
</evidence>
<keyword evidence="2" id="KW-1185">Reference proteome</keyword>
<name>A0A562MEE5_9HYPH</name>
<comment type="caution">
    <text evidence="1">The sequence shown here is derived from an EMBL/GenBank/DDBJ whole genome shotgun (WGS) entry which is preliminary data.</text>
</comment>
<reference evidence="1 2" key="1">
    <citation type="journal article" date="2015" name="Stand. Genomic Sci.">
        <title>Genomic Encyclopedia of Bacterial and Archaeal Type Strains, Phase III: the genomes of soil and plant-associated and newly described type strains.</title>
        <authorList>
            <person name="Whitman W.B."/>
            <person name="Woyke T."/>
            <person name="Klenk H.P."/>
            <person name="Zhou Y."/>
            <person name="Lilburn T.G."/>
            <person name="Beck B.J."/>
            <person name="De Vos P."/>
            <person name="Vandamme P."/>
            <person name="Eisen J.A."/>
            <person name="Garrity G."/>
            <person name="Hugenholtz P."/>
            <person name="Kyrpides N.C."/>
        </authorList>
    </citation>
    <scope>NUCLEOTIDE SEQUENCE [LARGE SCALE GENOMIC DNA]</scope>
    <source>
        <strain evidence="1 2">CGMCC 1.2546</strain>
    </source>
</reference>
<dbReference type="AlphaFoldDB" id="A0A562MEE5"/>
<proteinExistence type="predicted"/>
<sequence>MLAKAVDREFGQADLGMRRGIDMLTLERGGVADHLAAAEQRIEVEQSNELAIRAMQDEAAHVDAKNDRQRGG</sequence>
<dbReference type="Proteomes" id="UP000317122">
    <property type="component" value="Unassembled WGS sequence"/>
</dbReference>
<protein>
    <submittedName>
        <fullName evidence="1">Uncharacterized protein</fullName>
    </submittedName>
</protein>